<protein>
    <recommendedName>
        <fullName evidence="3">NADH:quinone oxidoreductase/Mrp antiporter membrane subunit domain-containing protein</fullName>
    </recommendedName>
</protein>
<evidence type="ECO:0000313" key="1">
    <source>
        <dbReference type="EMBL" id="MBA0819253.1"/>
    </source>
</evidence>
<dbReference type="Proteomes" id="UP000593560">
    <property type="component" value="Unassembled WGS sequence"/>
</dbReference>
<keyword evidence="2" id="KW-1185">Reference proteome</keyword>
<comment type="caution">
    <text evidence="1">The sequence shown here is derived from an EMBL/GenBank/DDBJ whole genome shotgun (WGS) entry which is preliminary data.</text>
</comment>
<dbReference type="PANTHER" id="PTHR45564">
    <property type="entry name" value="NAD(P)H-QUINONE OXIDOREDUCTASE SUBUNIT 2 B, CHLOROPLASTIC"/>
    <property type="match status" value="1"/>
</dbReference>
<dbReference type="OrthoDB" id="1876953at2759"/>
<proteinExistence type="predicted"/>
<accession>A0A7J9IBN7</accession>
<name>A0A7J9IBN7_9ROSI</name>
<dbReference type="AlphaFoldDB" id="A0A7J9IBN7"/>
<evidence type="ECO:0000313" key="2">
    <source>
        <dbReference type="Proteomes" id="UP000593560"/>
    </source>
</evidence>
<sequence length="42" mass="4725">MYNSPGISIPLIFTTLGIGIKLSPTPSHQWTSDIYKGMRFVR</sequence>
<dbReference type="PANTHER" id="PTHR45564:SF1">
    <property type="entry name" value="NAD(P)H-QUINONE OXIDOREDUCTASE SUBUNIT 2"/>
    <property type="match status" value="1"/>
</dbReference>
<gene>
    <name evidence="1" type="ORF">Gohar_027970</name>
</gene>
<evidence type="ECO:0008006" key="3">
    <source>
        <dbReference type="Google" id="ProtNLM"/>
    </source>
</evidence>
<dbReference type="EMBL" id="JABFAD010328689">
    <property type="protein sequence ID" value="MBA0819253.1"/>
    <property type="molecule type" value="Genomic_DNA"/>
</dbReference>
<reference evidence="1 2" key="1">
    <citation type="journal article" date="2019" name="Genome Biol. Evol.">
        <title>Insights into the evolution of the New World diploid cottons (Gossypium, subgenus Houzingenia) based on genome sequencing.</title>
        <authorList>
            <person name="Grover C.E."/>
            <person name="Arick M.A. 2nd"/>
            <person name="Thrash A."/>
            <person name="Conover J.L."/>
            <person name="Sanders W.S."/>
            <person name="Peterson D.G."/>
            <person name="Frelichowski J.E."/>
            <person name="Scheffler J.A."/>
            <person name="Scheffler B.E."/>
            <person name="Wendel J.F."/>
        </authorList>
    </citation>
    <scope>NUCLEOTIDE SEQUENCE [LARGE SCALE GENOMIC DNA]</scope>
    <source>
        <strain evidence="1">0</strain>
        <tissue evidence="1">Leaf</tissue>
    </source>
</reference>
<organism evidence="1 2">
    <name type="scientific">Gossypium harknessii</name>
    <dbReference type="NCBI Taxonomy" id="34285"/>
    <lineage>
        <taxon>Eukaryota</taxon>
        <taxon>Viridiplantae</taxon>
        <taxon>Streptophyta</taxon>
        <taxon>Embryophyta</taxon>
        <taxon>Tracheophyta</taxon>
        <taxon>Spermatophyta</taxon>
        <taxon>Magnoliopsida</taxon>
        <taxon>eudicotyledons</taxon>
        <taxon>Gunneridae</taxon>
        <taxon>Pentapetalae</taxon>
        <taxon>rosids</taxon>
        <taxon>malvids</taxon>
        <taxon>Malvales</taxon>
        <taxon>Malvaceae</taxon>
        <taxon>Malvoideae</taxon>
        <taxon>Gossypium</taxon>
    </lineage>
</organism>